<accession>Q1EI17</accession>
<dbReference type="CDD" id="cd16377">
    <property type="entry name" value="23S_rRNA_IVP_like"/>
    <property type="match status" value="1"/>
</dbReference>
<dbReference type="AlphaFoldDB" id="Q1EI17"/>
<evidence type="ECO:0000313" key="1">
    <source>
        <dbReference type="EMBL" id="CAK32593.1"/>
    </source>
</evidence>
<proteinExistence type="predicted"/>
<dbReference type="SUPFAM" id="SSF158446">
    <property type="entry name" value="IVS-encoded protein-like"/>
    <property type="match status" value="1"/>
</dbReference>
<dbReference type="Pfam" id="PF05635">
    <property type="entry name" value="23S_rRNA_IVP"/>
    <property type="match status" value="1"/>
</dbReference>
<organism evidence="1">
    <name type="scientific">uncultured organism</name>
    <dbReference type="NCBI Taxonomy" id="155900"/>
    <lineage>
        <taxon>unclassified sequences</taxon>
        <taxon>environmental samples</taxon>
    </lineage>
</organism>
<sequence>MSEDRKGGASSFEDLEVFKQAYRASLDVHRASLDFPAVEQRALADQVRRASKSICANLAEGFARQGVAPADFRRFIMIAMGSSDEMRVWSRYCLDLGYIDEAKWKCWRDEYQEISKMLQGLHKSLRQRI</sequence>
<dbReference type="InterPro" id="IPR036583">
    <property type="entry name" value="23S_rRNA_IVS_sf"/>
</dbReference>
<keyword evidence="1" id="KW-0687">Ribonucleoprotein</keyword>
<gene>
    <name evidence="1" type="ORF">17H9-19</name>
</gene>
<dbReference type="NCBIfam" id="TIGR02436">
    <property type="entry name" value="four helix bundle protein"/>
    <property type="match status" value="1"/>
</dbReference>
<keyword evidence="1" id="KW-0689">Ribosomal protein</keyword>
<dbReference type="EMBL" id="AM270417">
    <property type="protein sequence ID" value="CAK32593.1"/>
    <property type="molecule type" value="Genomic_DNA"/>
</dbReference>
<reference evidence="1" key="1">
    <citation type="submission" date="2006-06" db="EMBL/GenBank/DDBJ databases">
        <title>Construction and analysis of a metagenomic library from a deep-sea sediment of east Pacific nodule Province.</title>
        <authorList>
            <person name="Xu M."/>
            <person name="Xiao X."/>
            <person name="Wang F."/>
        </authorList>
    </citation>
    <scope>NUCLEOTIDE SEQUENCE</scope>
</reference>
<dbReference type="Gene3D" id="1.20.1440.60">
    <property type="entry name" value="23S rRNA-intervening sequence"/>
    <property type="match status" value="1"/>
</dbReference>
<dbReference type="PANTHER" id="PTHR38471">
    <property type="entry name" value="FOUR HELIX BUNDLE PROTEIN"/>
    <property type="match status" value="1"/>
</dbReference>
<dbReference type="InterPro" id="IPR012657">
    <property type="entry name" value="23S_rRNA-intervening_sequence"/>
</dbReference>
<dbReference type="PANTHER" id="PTHR38471:SF2">
    <property type="entry name" value="FOUR HELIX BUNDLE PROTEIN"/>
    <property type="match status" value="1"/>
</dbReference>
<protein>
    <submittedName>
        <fullName evidence="1">Hypothetical ribosomal protein S23</fullName>
    </submittedName>
</protein>
<name>Q1EI17_9ZZZZ</name>